<sequence>MAAGLDIPGLNKYIPAGCLKLSLDDIDLLSPEFWGNFKPQTWKFLSRRHDDIPGPIYLPDPVREALLRLPLLQPFIALWQSRWIQMSFGLASNLNGSGRIRVYILPQDVGRSTTDLRNDLLKAISLLTSQLDFSSTSWNGEEDHGEQKPQSGHLLDGEHTSLLTMFNSVPSPNPLPELETNPDTRDGMQCLLESQVPGLTTKLYPYQGRSAALMLQREENPGRIIDPRFRSVLDQEGRPWYFDDVSGIVLREPRYYDGVRGGILAEEMGTGKTLICLALILCTKSEPTKAPEPFIAEVPPRMKNASLLDMAAATANKHSVAWKPYFEASAAQFGYEYQNCINALTRPENRAIYKIQTTLVEPRRSNRTATRIVPPKEVYLSHATLVIVPNNLVKQWQNEIKKHTSGLKTLILVEKQAIPPLTALLSYDLILFSEGRFEWIQRNRAHLGDGPSSDVYCALDYIRFKRCIIDEGHKLGNNSRSWKSDVMRALDRLEIAARWVVTGTPSRGLYGVEQRSSETKDASSNESTNVRMQSTLRQEREDLQRIGNLAAKYLKVRPWANSKDEVGDSVADWNTYVMHQEQHAKGHNRKDCLKTALNSLIIRHQLSDISTLLPQVEEKIVLLDGSYQDKLSLNLFSMMIIFNSVQSQRTDMDYFFHERQRKSLAQLVRNLRQACFFGGVFYSIEDIAKALETAEEFLEKKNVPISNEDADLLRQAIDFGKIAVKNRLKDVSNKFHAMPLYIDNFPGGNGKNWSLDDIEADGQPICTDAGMIHALQRFLNPCIDAPTSLRLMIESGRLDRQGAAERSQALMTAMDASGYAPTQHSQASALAGNTALGGDYHTIPKSGTLGKVSQPLIEDVQDVGTGPAVHVKVAEPLAKTRIISTVSAKLSYLIDSIVKYQDEEQIIVFYDNENVAYYLAGVLDIVRGHIYVYLLLQIQHLIYARAGLSADRRAQYVATFTHNPKFRVLLMDISQAAFGLDMRSASRIYFISPVLNPQVEAQAIGRARRISQQKPVSVETLVLRHSIEEVIVNRRKQMTHAEHSKVKSILDDRLIYRWILNAKIVPLPDEEDGVAQTAMLETPQYVFGREFGRELHPDEGLITSSPDAKIGPDATTSTDKTAPIPFRINKGLKRTHGLSSTAGESVDKNTNAEAHERPSKRNARVAFTV</sequence>
<dbReference type="AlphaFoldDB" id="A0AAX6N0I2"/>
<dbReference type="CDD" id="cd18793">
    <property type="entry name" value="SF2_C_SNF"/>
    <property type="match status" value="1"/>
</dbReference>
<evidence type="ECO:0000313" key="7">
    <source>
        <dbReference type="Proteomes" id="UP001369815"/>
    </source>
</evidence>
<dbReference type="GO" id="GO:0006281">
    <property type="term" value="P:DNA repair"/>
    <property type="evidence" value="ECO:0007669"/>
    <property type="project" value="TreeGrafter"/>
</dbReference>
<evidence type="ECO:0000313" key="6">
    <source>
        <dbReference type="EMBL" id="KAK6958254.1"/>
    </source>
</evidence>
<accession>A0AAX6N0I2</accession>
<keyword evidence="2" id="KW-0378">Hydrolase</keyword>
<feature type="region of interest" description="Disordered" evidence="4">
    <location>
        <begin position="510"/>
        <end position="532"/>
    </location>
</feature>
<protein>
    <recommendedName>
        <fullName evidence="5">Helicase C-terminal domain-containing protein</fullName>
    </recommendedName>
</protein>
<dbReference type="PROSITE" id="PS51194">
    <property type="entry name" value="HELICASE_CTER"/>
    <property type="match status" value="1"/>
</dbReference>
<dbReference type="GO" id="GO:0005524">
    <property type="term" value="F:ATP binding"/>
    <property type="evidence" value="ECO:0007669"/>
    <property type="project" value="UniProtKB-KW"/>
</dbReference>
<organism evidence="6 7">
    <name type="scientific">Daldinia eschscholtzii</name>
    <dbReference type="NCBI Taxonomy" id="292717"/>
    <lineage>
        <taxon>Eukaryota</taxon>
        <taxon>Fungi</taxon>
        <taxon>Dikarya</taxon>
        <taxon>Ascomycota</taxon>
        <taxon>Pezizomycotina</taxon>
        <taxon>Sordariomycetes</taxon>
        <taxon>Xylariomycetidae</taxon>
        <taxon>Xylariales</taxon>
        <taxon>Hypoxylaceae</taxon>
        <taxon>Daldinia</taxon>
    </lineage>
</organism>
<feature type="domain" description="Helicase C-terminal" evidence="5">
    <location>
        <begin position="892"/>
        <end position="1047"/>
    </location>
</feature>
<dbReference type="Gene3D" id="3.40.50.300">
    <property type="entry name" value="P-loop containing nucleotide triphosphate hydrolases"/>
    <property type="match status" value="1"/>
</dbReference>
<name>A0AAX6N0I2_9PEZI</name>
<dbReference type="InterPro" id="IPR049730">
    <property type="entry name" value="SNF2/RAD54-like_C"/>
</dbReference>
<dbReference type="EMBL" id="JBANMG010000001">
    <property type="protein sequence ID" value="KAK6958254.1"/>
    <property type="molecule type" value="Genomic_DNA"/>
</dbReference>
<dbReference type="InterPro" id="IPR038718">
    <property type="entry name" value="SNF2-like_sf"/>
</dbReference>
<evidence type="ECO:0000256" key="4">
    <source>
        <dbReference type="SAM" id="MobiDB-lite"/>
    </source>
</evidence>
<dbReference type="GO" id="GO:0005634">
    <property type="term" value="C:nucleus"/>
    <property type="evidence" value="ECO:0007669"/>
    <property type="project" value="TreeGrafter"/>
</dbReference>
<gene>
    <name evidence="6" type="ORF">Daesc_001051</name>
</gene>
<dbReference type="InterPro" id="IPR027417">
    <property type="entry name" value="P-loop_NTPase"/>
</dbReference>
<dbReference type="PANTHER" id="PTHR45626">
    <property type="entry name" value="TRANSCRIPTION TERMINATION FACTOR 2-RELATED"/>
    <property type="match status" value="1"/>
</dbReference>
<reference evidence="6 7" key="1">
    <citation type="journal article" date="2024" name="Front Chem Biol">
        <title>Unveiling the potential of Daldinia eschscholtzii MFLUCC 19-0629 through bioactivity and bioinformatics studies for enhanced sustainable agriculture production.</title>
        <authorList>
            <person name="Brooks S."/>
            <person name="Weaver J.A."/>
            <person name="Klomchit A."/>
            <person name="Alharthi S.A."/>
            <person name="Onlamun T."/>
            <person name="Nurani R."/>
            <person name="Vong T.K."/>
            <person name="Alberti F."/>
            <person name="Greco C."/>
        </authorList>
    </citation>
    <scope>NUCLEOTIDE SEQUENCE [LARGE SCALE GENOMIC DNA]</scope>
    <source>
        <strain evidence="6">MFLUCC 19-0629</strain>
    </source>
</reference>
<dbReference type="InterPro" id="IPR001650">
    <property type="entry name" value="Helicase_C-like"/>
</dbReference>
<dbReference type="PANTHER" id="PTHR45626:SF51">
    <property type="entry name" value="SNF2-RELATED DOMAIN-CONTAINING PROTEIN"/>
    <property type="match status" value="1"/>
</dbReference>
<dbReference type="Pfam" id="PF00271">
    <property type="entry name" value="Helicase_C"/>
    <property type="match status" value="1"/>
</dbReference>
<evidence type="ECO:0000256" key="1">
    <source>
        <dbReference type="ARBA" id="ARBA00022741"/>
    </source>
</evidence>
<dbReference type="GO" id="GO:0016787">
    <property type="term" value="F:hydrolase activity"/>
    <property type="evidence" value="ECO:0007669"/>
    <property type="project" value="UniProtKB-KW"/>
</dbReference>
<dbReference type="SMART" id="SM00487">
    <property type="entry name" value="DEXDc"/>
    <property type="match status" value="1"/>
</dbReference>
<feature type="region of interest" description="Disordered" evidence="4">
    <location>
        <begin position="1100"/>
        <end position="1169"/>
    </location>
</feature>
<dbReference type="Gene3D" id="3.40.50.10810">
    <property type="entry name" value="Tandem AAA-ATPase domain"/>
    <property type="match status" value="2"/>
</dbReference>
<evidence type="ECO:0000256" key="3">
    <source>
        <dbReference type="ARBA" id="ARBA00022840"/>
    </source>
</evidence>
<keyword evidence="1" id="KW-0547">Nucleotide-binding</keyword>
<keyword evidence="3" id="KW-0067">ATP-binding</keyword>
<dbReference type="SUPFAM" id="SSF52540">
    <property type="entry name" value="P-loop containing nucleoside triphosphate hydrolases"/>
    <property type="match status" value="2"/>
</dbReference>
<evidence type="ECO:0000259" key="5">
    <source>
        <dbReference type="PROSITE" id="PS51194"/>
    </source>
</evidence>
<dbReference type="InterPro" id="IPR000330">
    <property type="entry name" value="SNF2_N"/>
</dbReference>
<proteinExistence type="predicted"/>
<keyword evidence="7" id="KW-1185">Reference proteome</keyword>
<dbReference type="InterPro" id="IPR050628">
    <property type="entry name" value="SNF2_RAD54_helicase_TF"/>
</dbReference>
<dbReference type="Proteomes" id="UP001369815">
    <property type="component" value="Unassembled WGS sequence"/>
</dbReference>
<evidence type="ECO:0000256" key="2">
    <source>
        <dbReference type="ARBA" id="ARBA00022801"/>
    </source>
</evidence>
<dbReference type="InterPro" id="IPR014001">
    <property type="entry name" value="Helicase_ATP-bd"/>
</dbReference>
<comment type="caution">
    <text evidence="6">The sequence shown here is derived from an EMBL/GenBank/DDBJ whole genome shotgun (WGS) entry which is preliminary data.</text>
</comment>
<dbReference type="Pfam" id="PF00176">
    <property type="entry name" value="SNF2-rel_dom"/>
    <property type="match status" value="1"/>
</dbReference>
<feature type="compositionally biased region" description="Polar residues" evidence="4">
    <location>
        <begin position="1137"/>
        <end position="1152"/>
    </location>
</feature>
<dbReference type="GO" id="GO:0008094">
    <property type="term" value="F:ATP-dependent activity, acting on DNA"/>
    <property type="evidence" value="ECO:0007669"/>
    <property type="project" value="TreeGrafter"/>
</dbReference>